<reference evidence="3 4" key="1">
    <citation type="submission" date="2014-02" db="EMBL/GenBank/DDBJ databases">
        <title>The genome sequence of the entomopathogenic fungus Metarhizium robertsii ARSEF 2575.</title>
        <authorList>
            <person name="Giuliano Garisto Donzelli B."/>
            <person name="Roe B.A."/>
            <person name="Macmil S.L."/>
            <person name="Krasnoff S.B."/>
            <person name="Gibson D.M."/>
        </authorList>
    </citation>
    <scope>NUCLEOTIDE SEQUENCE [LARGE SCALE GENOMIC DNA]</scope>
    <source>
        <strain evidence="3 4">ARSEF 2575</strain>
    </source>
</reference>
<dbReference type="AlphaFoldDB" id="A0A0A1UW82"/>
<protein>
    <submittedName>
        <fullName evidence="3">Uncharacterized protein</fullName>
    </submittedName>
</protein>
<feature type="transmembrane region" description="Helical" evidence="2">
    <location>
        <begin position="14"/>
        <end position="36"/>
    </location>
</feature>
<gene>
    <name evidence="3" type="ORF">X797_004426</name>
</gene>
<evidence type="ECO:0000256" key="2">
    <source>
        <dbReference type="SAM" id="Phobius"/>
    </source>
</evidence>
<keyword evidence="2" id="KW-0472">Membrane</keyword>
<name>A0A0A1UW82_9HYPO</name>
<evidence type="ECO:0000313" key="4">
    <source>
        <dbReference type="Proteomes" id="UP000030151"/>
    </source>
</evidence>
<sequence>MSTTDTSGMSTEPFVWVIIPLVAVFSVGTFIVFIWNRQRRRQNPDRRAWPEDRVLVGSSYIRYRRGLRWSPWSETRSVEGLNELGEAPPPYDSKKPPALHDQHATRREETGEEGSELRDLETGGRPPAYPAQPPLAVTTDTRTS</sequence>
<evidence type="ECO:0000256" key="1">
    <source>
        <dbReference type="SAM" id="MobiDB-lite"/>
    </source>
</evidence>
<dbReference type="OrthoDB" id="4775599at2759"/>
<feature type="compositionally biased region" description="Basic and acidic residues" evidence="1">
    <location>
        <begin position="92"/>
        <end position="122"/>
    </location>
</feature>
<dbReference type="HOGENOM" id="CLU_143633_0_0_1"/>
<comment type="caution">
    <text evidence="3">The sequence shown here is derived from an EMBL/GenBank/DDBJ whole genome shotgun (WGS) entry which is preliminary data.</text>
</comment>
<organism evidence="3 4">
    <name type="scientific">Metarhizium robertsii</name>
    <dbReference type="NCBI Taxonomy" id="568076"/>
    <lineage>
        <taxon>Eukaryota</taxon>
        <taxon>Fungi</taxon>
        <taxon>Dikarya</taxon>
        <taxon>Ascomycota</taxon>
        <taxon>Pezizomycotina</taxon>
        <taxon>Sordariomycetes</taxon>
        <taxon>Hypocreomycetidae</taxon>
        <taxon>Hypocreales</taxon>
        <taxon>Clavicipitaceae</taxon>
        <taxon>Metarhizium</taxon>
    </lineage>
</organism>
<dbReference type="eggNOG" id="ENOG502R98C">
    <property type="taxonomic scope" value="Eukaryota"/>
</dbReference>
<dbReference type="EMBL" id="JELW01000005">
    <property type="protein sequence ID" value="EXV02297.1"/>
    <property type="molecule type" value="Genomic_DNA"/>
</dbReference>
<proteinExistence type="predicted"/>
<keyword evidence="2" id="KW-0812">Transmembrane</keyword>
<evidence type="ECO:0000313" key="3">
    <source>
        <dbReference type="EMBL" id="EXV02297.1"/>
    </source>
</evidence>
<keyword evidence="2" id="KW-1133">Transmembrane helix</keyword>
<feature type="region of interest" description="Disordered" evidence="1">
    <location>
        <begin position="80"/>
        <end position="144"/>
    </location>
</feature>
<dbReference type="Proteomes" id="UP000030151">
    <property type="component" value="Unassembled WGS sequence"/>
</dbReference>
<accession>A0A0A1UW82</accession>